<comment type="similarity">
    <text evidence="1">Belongs to the GEM family.</text>
</comment>
<organism evidence="3 4">
    <name type="scientific">Apostasia shenzhenica</name>
    <dbReference type="NCBI Taxonomy" id="1088818"/>
    <lineage>
        <taxon>Eukaryota</taxon>
        <taxon>Viridiplantae</taxon>
        <taxon>Streptophyta</taxon>
        <taxon>Embryophyta</taxon>
        <taxon>Tracheophyta</taxon>
        <taxon>Spermatophyta</taxon>
        <taxon>Magnoliopsida</taxon>
        <taxon>Liliopsida</taxon>
        <taxon>Asparagales</taxon>
        <taxon>Orchidaceae</taxon>
        <taxon>Apostasioideae</taxon>
        <taxon>Apostasia</taxon>
    </lineage>
</organism>
<dbReference type="PANTHER" id="PTHR31969">
    <property type="entry name" value="GEM-LIKE PROTEIN 2"/>
    <property type="match status" value="1"/>
</dbReference>
<evidence type="ECO:0000313" key="4">
    <source>
        <dbReference type="Proteomes" id="UP000236161"/>
    </source>
</evidence>
<sequence>MKENRSDDAVIGFPASTRRSHCNPFLHSSQDGRDWVLDRMNKLRTRADGFVNGVKDHGNEEIRGFESSVPVTSITIIKLIEIGNDAVSTGPKITETVKGKLSLGTRVLNSGGLEGVFRRTFTICEEEKLVKASQCYLSTTAGPIAGVLFVSTEKIAFRSERSIPVASSEGDLTKVPYKVLIPLSKVKGAFPSENVNKPGQKYIYIVTVDGFEFWFMGFVSYKKTLKHVQKAISER</sequence>
<evidence type="ECO:0000256" key="1">
    <source>
        <dbReference type="ARBA" id="ARBA00009414"/>
    </source>
</evidence>
<dbReference type="OrthoDB" id="1736712at2759"/>
<dbReference type="Gene3D" id="2.30.29.30">
    <property type="entry name" value="Pleckstrin-homology domain (PH domain)/Phosphotyrosine-binding domain (PTB)"/>
    <property type="match status" value="1"/>
</dbReference>
<gene>
    <name evidence="3" type="ORF">AXF42_Ash016899</name>
</gene>
<dbReference type="InterPro" id="IPR004182">
    <property type="entry name" value="GRAM"/>
</dbReference>
<evidence type="ECO:0000259" key="2">
    <source>
        <dbReference type="SMART" id="SM00568"/>
    </source>
</evidence>
<feature type="domain" description="GRAM" evidence="2">
    <location>
        <begin position="115"/>
        <end position="193"/>
    </location>
</feature>
<accession>A0A2H9ZRF0</accession>
<name>A0A2H9ZRF0_9ASPA</name>
<keyword evidence="4" id="KW-1185">Reference proteome</keyword>
<dbReference type="Proteomes" id="UP000236161">
    <property type="component" value="Unassembled WGS sequence"/>
</dbReference>
<dbReference type="InterPro" id="IPR037848">
    <property type="entry name" value="GEM-like"/>
</dbReference>
<dbReference type="Pfam" id="PF02893">
    <property type="entry name" value="GRAM"/>
    <property type="match status" value="1"/>
</dbReference>
<evidence type="ECO:0000313" key="3">
    <source>
        <dbReference type="EMBL" id="PKA45873.1"/>
    </source>
</evidence>
<dbReference type="AlphaFoldDB" id="A0A2H9ZRF0"/>
<dbReference type="EMBL" id="KZ454678">
    <property type="protein sequence ID" value="PKA45873.1"/>
    <property type="molecule type" value="Genomic_DNA"/>
</dbReference>
<dbReference type="SMART" id="SM00568">
    <property type="entry name" value="GRAM"/>
    <property type="match status" value="1"/>
</dbReference>
<proteinExistence type="inferred from homology"/>
<dbReference type="STRING" id="1088818.A0A2H9ZRF0"/>
<protein>
    <submittedName>
        <fullName evidence="3">GEM-like protein 6</fullName>
    </submittedName>
</protein>
<dbReference type="InterPro" id="IPR011993">
    <property type="entry name" value="PH-like_dom_sf"/>
</dbReference>
<reference evidence="3 4" key="1">
    <citation type="journal article" date="2017" name="Nature">
        <title>The Apostasia genome and the evolution of orchids.</title>
        <authorList>
            <person name="Zhang G.Q."/>
            <person name="Liu K.W."/>
            <person name="Li Z."/>
            <person name="Lohaus R."/>
            <person name="Hsiao Y.Y."/>
            <person name="Niu S.C."/>
            <person name="Wang J.Y."/>
            <person name="Lin Y.C."/>
            <person name="Xu Q."/>
            <person name="Chen L.J."/>
            <person name="Yoshida K."/>
            <person name="Fujiwara S."/>
            <person name="Wang Z.W."/>
            <person name="Zhang Y.Q."/>
            <person name="Mitsuda N."/>
            <person name="Wang M."/>
            <person name="Liu G.H."/>
            <person name="Pecoraro L."/>
            <person name="Huang H.X."/>
            <person name="Xiao X.J."/>
            <person name="Lin M."/>
            <person name="Wu X.Y."/>
            <person name="Wu W.L."/>
            <person name="Chen Y.Y."/>
            <person name="Chang S.B."/>
            <person name="Sakamoto S."/>
            <person name="Ohme-Takagi M."/>
            <person name="Yagi M."/>
            <person name="Zeng S.J."/>
            <person name="Shen C.Y."/>
            <person name="Yeh C.M."/>
            <person name="Luo Y.B."/>
            <person name="Tsai W.C."/>
            <person name="Van de Peer Y."/>
            <person name="Liu Z.J."/>
        </authorList>
    </citation>
    <scope>NUCLEOTIDE SEQUENCE [LARGE SCALE GENOMIC DNA]</scope>
    <source>
        <strain evidence="4">cv. Shenzhen</strain>
        <tissue evidence="3">Stem</tissue>
    </source>
</reference>